<evidence type="ECO:0000256" key="3">
    <source>
        <dbReference type="ARBA" id="ARBA00022516"/>
    </source>
</evidence>
<dbReference type="PANTHER" id="PTHR12863:SF1">
    <property type="entry name" value="FATTY ACID 2-HYDROXYLASE"/>
    <property type="match status" value="1"/>
</dbReference>
<comment type="cofactor">
    <cofactor evidence="1">
        <name>Zn(2+)</name>
        <dbReference type="ChEBI" id="CHEBI:29105"/>
    </cofactor>
</comment>
<dbReference type="Proteomes" id="UP001501523">
    <property type="component" value="Unassembled WGS sequence"/>
</dbReference>
<evidence type="ECO:0000256" key="8">
    <source>
        <dbReference type="ARBA" id="ARBA00022833"/>
    </source>
</evidence>
<comment type="subcellular location">
    <subcellularLocation>
        <location evidence="2">Endoplasmic reticulum membrane</location>
        <topology evidence="2">Multi-pass membrane protein</topology>
    </subcellularLocation>
</comment>
<sequence>MADFTISIVLLCAGLRRHDVHPLAALVTLLSGMLLFSFVEYCFHRWLFHGPVRVTEEGHRKHHEQPLGYDSLPFFVSPLLILGLAGLLAVAVSTTFALLLAGALAAGYATYGLSHLVIHIRRFQHPLARRWAAAHHIHHCHPEANFGVTTPLWDILLGTRYVSKQKLRAS</sequence>
<evidence type="ECO:0000256" key="2">
    <source>
        <dbReference type="ARBA" id="ARBA00004477"/>
    </source>
</evidence>
<keyword evidence="10" id="KW-0560">Oxidoreductase</keyword>
<evidence type="ECO:0000256" key="4">
    <source>
        <dbReference type="ARBA" id="ARBA00022692"/>
    </source>
</evidence>
<keyword evidence="17" id="KW-1185">Reference proteome</keyword>
<evidence type="ECO:0000256" key="7">
    <source>
        <dbReference type="ARBA" id="ARBA00022832"/>
    </source>
</evidence>
<keyword evidence="12 14" id="KW-0472">Membrane</keyword>
<feature type="transmembrane region" description="Helical" evidence="14">
    <location>
        <begin position="96"/>
        <end position="120"/>
    </location>
</feature>
<evidence type="ECO:0000256" key="10">
    <source>
        <dbReference type="ARBA" id="ARBA00023002"/>
    </source>
</evidence>
<dbReference type="PANTHER" id="PTHR12863">
    <property type="entry name" value="FATTY ACID HYDROXYLASE"/>
    <property type="match status" value="1"/>
</dbReference>
<gene>
    <name evidence="16" type="ORF">GCM10009105_08890</name>
</gene>
<evidence type="ECO:0000256" key="14">
    <source>
        <dbReference type="SAM" id="Phobius"/>
    </source>
</evidence>
<reference evidence="16 17" key="1">
    <citation type="journal article" date="2019" name="Int. J. Syst. Evol. Microbiol.">
        <title>The Global Catalogue of Microorganisms (GCM) 10K type strain sequencing project: providing services to taxonomists for standard genome sequencing and annotation.</title>
        <authorList>
            <consortium name="The Broad Institute Genomics Platform"/>
            <consortium name="The Broad Institute Genome Sequencing Center for Infectious Disease"/>
            <person name="Wu L."/>
            <person name="Ma J."/>
        </authorList>
    </citation>
    <scope>NUCLEOTIDE SEQUENCE [LARGE SCALE GENOMIC DNA]</scope>
    <source>
        <strain evidence="16 17">JCM 15421</strain>
    </source>
</reference>
<keyword evidence="6" id="KW-0256">Endoplasmic reticulum</keyword>
<accession>A0ABN1IDL2</accession>
<dbReference type="Pfam" id="PF04116">
    <property type="entry name" value="FA_hydroxylase"/>
    <property type="match status" value="1"/>
</dbReference>
<feature type="domain" description="Fatty acid hydroxylase" evidence="15">
    <location>
        <begin position="30"/>
        <end position="159"/>
    </location>
</feature>
<keyword evidence="3" id="KW-0444">Lipid biosynthesis</keyword>
<evidence type="ECO:0000259" key="15">
    <source>
        <dbReference type="Pfam" id="PF04116"/>
    </source>
</evidence>
<feature type="transmembrane region" description="Helical" evidence="14">
    <location>
        <begin position="27"/>
        <end position="48"/>
    </location>
</feature>
<evidence type="ECO:0000256" key="12">
    <source>
        <dbReference type="ARBA" id="ARBA00023136"/>
    </source>
</evidence>
<protein>
    <recommendedName>
        <fullName evidence="15">Fatty acid hydroxylase domain-containing protein</fullName>
    </recommendedName>
</protein>
<evidence type="ECO:0000256" key="9">
    <source>
        <dbReference type="ARBA" id="ARBA00022989"/>
    </source>
</evidence>
<evidence type="ECO:0000256" key="13">
    <source>
        <dbReference type="ARBA" id="ARBA00023160"/>
    </source>
</evidence>
<evidence type="ECO:0000313" key="17">
    <source>
        <dbReference type="Proteomes" id="UP001501523"/>
    </source>
</evidence>
<proteinExistence type="predicted"/>
<feature type="transmembrane region" description="Helical" evidence="14">
    <location>
        <begin position="69"/>
        <end position="90"/>
    </location>
</feature>
<keyword evidence="7" id="KW-0276">Fatty acid metabolism</keyword>
<keyword evidence="13" id="KW-0275">Fatty acid biosynthesis</keyword>
<dbReference type="EMBL" id="BAAAEU010000004">
    <property type="protein sequence ID" value="GAA0708914.1"/>
    <property type="molecule type" value="Genomic_DNA"/>
</dbReference>
<keyword evidence="8" id="KW-0862">Zinc</keyword>
<keyword evidence="11" id="KW-0443">Lipid metabolism</keyword>
<comment type="caution">
    <text evidence="16">The sequence shown here is derived from an EMBL/GenBank/DDBJ whole genome shotgun (WGS) entry which is preliminary data.</text>
</comment>
<dbReference type="InterPro" id="IPR006694">
    <property type="entry name" value="Fatty_acid_hydroxylase"/>
</dbReference>
<evidence type="ECO:0000256" key="5">
    <source>
        <dbReference type="ARBA" id="ARBA00022723"/>
    </source>
</evidence>
<dbReference type="InterPro" id="IPR014430">
    <property type="entry name" value="Scs7"/>
</dbReference>
<evidence type="ECO:0000313" key="16">
    <source>
        <dbReference type="EMBL" id="GAA0708914.1"/>
    </source>
</evidence>
<keyword evidence="5" id="KW-0479">Metal-binding</keyword>
<evidence type="ECO:0000256" key="1">
    <source>
        <dbReference type="ARBA" id="ARBA00001947"/>
    </source>
</evidence>
<keyword evidence="4 14" id="KW-0812">Transmembrane</keyword>
<evidence type="ECO:0000256" key="11">
    <source>
        <dbReference type="ARBA" id="ARBA00023098"/>
    </source>
</evidence>
<evidence type="ECO:0000256" key="6">
    <source>
        <dbReference type="ARBA" id="ARBA00022824"/>
    </source>
</evidence>
<organism evidence="16 17">
    <name type="scientific">Dokdonella soli</name>
    <dbReference type="NCBI Taxonomy" id="529810"/>
    <lineage>
        <taxon>Bacteria</taxon>
        <taxon>Pseudomonadati</taxon>
        <taxon>Pseudomonadota</taxon>
        <taxon>Gammaproteobacteria</taxon>
        <taxon>Lysobacterales</taxon>
        <taxon>Rhodanobacteraceae</taxon>
        <taxon>Dokdonella</taxon>
    </lineage>
</organism>
<name>A0ABN1IDL2_9GAMM</name>
<keyword evidence="9 14" id="KW-1133">Transmembrane helix</keyword>